<dbReference type="EMBL" id="KL367553">
    <property type="protein sequence ID" value="KFD64638.1"/>
    <property type="molecule type" value="Genomic_DNA"/>
</dbReference>
<feature type="region of interest" description="Disordered" evidence="1">
    <location>
        <begin position="174"/>
        <end position="206"/>
    </location>
</feature>
<accession>A0A085LSC7</accession>
<protein>
    <submittedName>
        <fullName evidence="2">Uncharacterized protein</fullName>
    </submittedName>
</protein>
<evidence type="ECO:0000313" key="2">
    <source>
        <dbReference type="EMBL" id="KFD47873.1"/>
    </source>
</evidence>
<keyword evidence="4" id="KW-1185">Reference proteome</keyword>
<evidence type="ECO:0000313" key="4">
    <source>
        <dbReference type="Proteomes" id="UP000030764"/>
    </source>
</evidence>
<gene>
    <name evidence="2" type="ORF">M513_11226</name>
    <name evidence="3" type="ORF">M514_11226</name>
</gene>
<feature type="region of interest" description="Disordered" evidence="1">
    <location>
        <begin position="130"/>
        <end position="152"/>
    </location>
</feature>
<dbReference type="EMBL" id="KL363311">
    <property type="protein sequence ID" value="KFD47873.1"/>
    <property type="molecule type" value="Genomic_DNA"/>
</dbReference>
<feature type="compositionally biased region" description="Polar residues" evidence="1">
    <location>
        <begin position="174"/>
        <end position="199"/>
    </location>
</feature>
<evidence type="ECO:0000256" key="1">
    <source>
        <dbReference type="SAM" id="MobiDB-lite"/>
    </source>
</evidence>
<dbReference type="Proteomes" id="UP000030764">
    <property type="component" value="Unassembled WGS sequence"/>
</dbReference>
<dbReference type="AlphaFoldDB" id="A0A085LSC7"/>
<evidence type="ECO:0000313" key="3">
    <source>
        <dbReference type="EMBL" id="KFD64638.1"/>
    </source>
</evidence>
<organism evidence="2 4">
    <name type="scientific">Trichuris suis</name>
    <name type="common">pig whipworm</name>
    <dbReference type="NCBI Taxonomy" id="68888"/>
    <lineage>
        <taxon>Eukaryota</taxon>
        <taxon>Metazoa</taxon>
        <taxon>Ecdysozoa</taxon>
        <taxon>Nematoda</taxon>
        <taxon>Enoplea</taxon>
        <taxon>Dorylaimia</taxon>
        <taxon>Trichinellida</taxon>
        <taxon>Trichuridae</taxon>
        <taxon>Trichuris</taxon>
    </lineage>
</organism>
<name>A0A085LSC7_9BILA</name>
<dbReference type="Proteomes" id="UP000030758">
    <property type="component" value="Unassembled WGS sequence"/>
</dbReference>
<sequence length="228" mass="25903">MLRLLRTFVGHITVIDIASFPALSSHAVLLDDLLHLYFHAVTALSLPKLSVPESSLHKFGQIVVNDLLEKRNTLFRLVAEKLEEQNQKAGKRVPSIHMDQNNGLVWETYCRFHDHLRNLEYRLERLESTKDERTSQKKFSGPTDVSKNLTSGEHDLPYKVCPLVGKPGSSTSVNPFEDSVCTQSHSTYEQHTSNESGAQSPEHLDRLMEEFLTEGKEQEQSFNVESDN</sequence>
<feature type="non-terminal residue" evidence="2">
    <location>
        <position position="228"/>
    </location>
</feature>
<reference evidence="2 4" key="1">
    <citation type="journal article" date="2014" name="Nat. Genet.">
        <title>Genome and transcriptome of the porcine whipworm Trichuris suis.</title>
        <authorList>
            <person name="Jex A.R."/>
            <person name="Nejsum P."/>
            <person name="Schwarz E.M."/>
            <person name="Hu L."/>
            <person name="Young N.D."/>
            <person name="Hall R.S."/>
            <person name="Korhonen P.K."/>
            <person name="Liao S."/>
            <person name="Thamsborg S."/>
            <person name="Xia J."/>
            <person name="Xu P."/>
            <person name="Wang S."/>
            <person name="Scheerlinck J.P."/>
            <person name="Hofmann A."/>
            <person name="Sternberg P.W."/>
            <person name="Wang J."/>
            <person name="Gasser R.B."/>
        </authorList>
    </citation>
    <scope>NUCLEOTIDE SEQUENCE [LARGE SCALE GENOMIC DNA]</scope>
    <source>
        <strain evidence="3">DCEP-RM93F</strain>
        <strain evidence="2">DCEP-RM93M</strain>
    </source>
</reference>
<proteinExistence type="predicted"/>